<evidence type="ECO:0000256" key="1">
    <source>
        <dbReference type="SAM" id="MobiDB-lite"/>
    </source>
</evidence>
<evidence type="ECO:0000313" key="2">
    <source>
        <dbReference type="EMBL" id="GLH71952.1"/>
    </source>
</evidence>
<dbReference type="EMBL" id="BSDE01000001">
    <property type="protein sequence ID" value="GLH71952.1"/>
    <property type="molecule type" value="Genomic_DNA"/>
</dbReference>
<name>A0ABQ5QB74_9BACT</name>
<protein>
    <submittedName>
        <fullName evidence="2">Uncharacterized protein</fullName>
    </submittedName>
</protein>
<proteinExistence type="predicted"/>
<organism evidence="2 3">
    <name type="scientific">Geothrix limicola</name>
    <dbReference type="NCBI Taxonomy" id="2927978"/>
    <lineage>
        <taxon>Bacteria</taxon>
        <taxon>Pseudomonadati</taxon>
        <taxon>Acidobacteriota</taxon>
        <taxon>Holophagae</taxon>
        <taxon>Holophagales</taxon>
        <taxon>Holophagaceae</taxon>
        <taxon>Geothrix</taxon>
    </lineage>
</organism>
<comment type="caution">
    <text evidence="2">The sequence shown here is derived from an EMBL/GenBank/DDBJ whole genome shotgun (WGS) entry which is preliminary data.</text>
</comment>
<sequence>MEDKMPDPKSDAAELPAKVVQKIQPSGTNGAEGANPEPDAYGWGV</sequence>
<accession>A0ABQ5QB74</accession>
<feature type="region of interest" description="Disordered" evidence="1">
    <location>
        <begin position="23"/>
        <end position="45"/>
    </location>
</feature>
<evidence type="ECO:0000313" key="3">
    <source>
        <dbReference type="Proteomes" id="UP001165069"/>
    </source>
</evidence>
<dbReference type="Proteomes" id="UP001165069">
    <property type="component" value="Unassembled WGS sequence"/>
</dbReference>
<keyword evidence="3" id="KW-1185">Reference proteome</keyword>
<reference evidence="2 3" key="1">
    <citation type="journal article" date="2023" name="Antonie Van Leeuwenhoek">
        <title>Mesoterricola silvestris gen. nov., sp. nov., Mesoterricola sediminis sp. nov., Geothrix oryzae sp. nov., Geothrix edaphica sp. nov., Geothrix rubra sp. nov., and Geothrix limicola sp. nov., six novel members of Acidobacteriota isolated from soils.</title>
        <authorList>
            <person name="Itoh H."/>
            <person name="Sugisawa Y."/>
            <person name="Mise K."/>
            <person name="Xu Z."/>
            <person name="Kuniyasu M."/>
            <person name="Ushijima N."/>
            <person name="Kawano K."/>
            <person name="Kobayashi E."/>
            <person name="Shiratori Y."/>
            <person name="Masuda Y."/>
            <person name="Senoo K."/>
        </authorList>
    </citation>
    <scope>NUCLEOTIDE SEQUENCE [LARGE SCALE GENOMIC DNA]</scope>
    <source>
        <strain evidence="2 3">Red804</strain>
    </source>
</reference>
<gene>
    <name evidence="2" type="ORF">GETHLI_04540</name>
</gene>